<keyword evidence="6" id="KW-0464">Manganese</keyword>
<dbReference type="InterPro" id="IPR000819">
    <property type="entry name" value="Peptidase_M17_C"/>
</dbReference>
<dbReference type="PANTHER" id="PTHR11963">
    <property type="entry name" value="LEUCINE AMINOPEPTIDASE-RELATED"/>
    <property type="match status" value="1"/>
</dbReference>
<dbReference type="EC" id="3.4.11.1" evidence="6"/>
<evidence type="ECO:0000259" key="7">
    <source>
        <dbReference type="PROSITE" id="PS00631"/>
    </source>
</evidence>
<keyword evidence="3 6" id="KW-0031">Aminopeptidase</keyword>
<dbReference type="InterPro" id="IPR023042">
    <property type="entry name" value="Peptidase_M17_leu_NH2_pept"/>
</dbReference>
<dbReference type="Gene3D" id="3.40.220.10">
    <property type="entry name" value="Leucine Aminopeptidase, subunit E, domain 1"/>
    <property type="match status" value="1"/>
</dbReference>
<dbReference type="EC" id="3.4.11.10" evidence="6"/>
<accession>A0A075I4G7</accession>
<dbReference type="GO" id="GO:0070006">
    <property type="term" value="F:metalloaminopeptidase activity"/>
    <property type="evidence" value="ECO:0007669"/>
    <property type="project" value="InterPro"/>
</dbReference>
<dbReference type="CDD" id="cd00433">
    <property type="entry name" value="Peptidase_M17"/>
    <property type="match status" value="1"/>
</dbReference>
<comment type="subcellular location">
    <subcellularLocation>
        <location evidence="6">Cytoplasm</location>
    </subcellularLocation>
</comment>
<feature type="binding site" evidence="6">
    <location>
        <position position="279"/>
    </location>
    <ligand>
        <name>Mn(2+)</name>
        <dbReference type="ChEBI" id="CHEBI:29035"/>
        <label>2</label>
    </ligand>
</feature>
<evidence type="ECO:0000256" key="6">
    <source>
        <dbReference type="HAMAP-Rule" id="MF_00181"/>
    </source>
</evidence>
<comment type="catalytic activity">
    <reaction evidence="6">
        <text>Release of an N-terminal amino acid, preferentially leucine, but not glutamic or aspartic acids.</text>
        <dbReference type="EC" id="3.4.11.10"/>
    </reaction>
</comment>
<feature type="binding site" evidence="6">
    <location>
        <position position="363"/>
    </location>
    <ligand>
        <name>Mn(2+)</name>
        <dbReference type="ChEBI" id="CHEBI:29035"/>
        <label>2</label>
    </ligand>
</feature>
<name>A0A075I4G7_9EURY</name>
<evidence type="ECO:0000256" key="2">
    <source>
        <dbReference type="ARBA" id="ARBA00009528"/>
    </source>
</evidence>
<sequence>MNTTTGTIGNAPLDGTDTTVNANVNSAGNSGFTTLVLPLFEGVSKAPNRALAGVSRTSSTLVKEAISSDDFSGKSGQSLTIWGGDLRVLLLGMGKSDNLSTKEARDGGAKLVAGLAKSHGKNLLIRFTTGWRSAAMAAFAEGMVLRDYKFDKYLTKDDDDDDDGTPISAHFEASDRYTAALSSGCERAAAIAVGVHTARDLGNEPANKLYPMEYASRARAWKKGKGNVKLTVYEWDDLQKHGMGGLINVGMASEHKPCMVIWELNPEAKDGPCPFIVGKGITFDTGGISIKPSGGMDEMKFDMHGSATVFGLMVALEGIGHEGHVMAISCMAENTLAANAYRPGDVIDTYSGKTVEVLNTDAEGRLVLADGLWKAGEYDPAYIIDLATLTGACVVALGHEATGLWSNDDTLRENLRKAAAEVDELAWPMPLLPAFEKQVTGSKIADVKNLGERYGGSNSAAAFLKQFVPEKGEGDDKKQYPWAHLDIAGTAWGTSTNATVDHGATGVHVRTLVHLIDGQ</sequence>
<dbReference type="SUPFAM" id="SSF52949">
    <property type="entry name" value="Macro domain-like"/>
    <property type="match status" value="1"/>
</dbReference>
<keyword evidence="6" id="KW-0963">Cytoplasm</keyword>
<dbReference type="InterPro" id="IPR011356">
    <property type="entry name" value="Leucine_aapep/pepB"/>
</dbReference>
<dbReference type="PRINTS" id="PR00481">
    <property type="entry name" value="LAMNOPPTDASE"/>
</dbReference>
<feature type="binding site" evidence="6">
    <location>
        <position position="363"/>
    </location>
    <ligand>
        <name>Mn(2+)</name>
        <dbReference type="ChEBI" id="CHEBI:29035"/>
        <label>1</label>
    </ligand>
</feature>
<dbReference type="PANTHER" id="PTHR11963:SF23">
    <property type="entry name" value="CYTOSOL AMINOPEPTIDASE"/>
    <property type="match status" value="1"/>
</dbReference>
<feature type="binding site" evidence="6">
    <location>
        <position position="284"/>
    </location>
    <ligand>
        <name>Mn(2+)</name>
        <dbReference type="ChEBI" id="CHEBI:29035"/>
        <label>1</label>
    </ligand>
</feature>
<dbReference type="GO" id="GO:0006508">
    <property type="term" value="P:proteolysis"/>
    <property type="evidence" value="ECO:0007669"/>
    <property type="project" value="UniProtKB-KW"/>
</dbReference>
<dbReference type="AlphaFoldDB" id="A0A075I4G7"/>
<evidence type="ECO:0000256" key="3">
    <source>
        <dbReference type="ARBA" id="ARBA00022438"/>
    </source>
</evidence>
<comment type="cofactor">
    <cofactor evidence="6">
        <name>Mn(2+)</name>
        <dbReference type="ChEBI" id="CHEBI:29035"/>
    </cofactor>
    <text evidence="6">Binds 2 manganese ions per subunit.</text>
</comment>
<comment type="catalytic activity">
    <reaction evidence="1 6">
        <text>Release of an N-terminal amino acid, Xaa-|-Yaa-, in which Xaa is preferably Leu, but may be other amino acids including Pro although not Arg or Lys, and Yaa may be Pro. Amino acid amides and methyl esters are also readily hydrolyzed, but rates on arylamides are exceedingly low.</text>
        <dbReference type="EC" id="3.4.11.1"/>
    </reaction>
</comment>
<evidence type="ECO:0000256" key="4">
    <source>
        <dbReference type="ARBA" id="ARBA00022670"/>
    </source>
</evidence>
<gene>
    <name evidence="8" type="primary">CARP</name>
    <name evidence="6 8" type="synonym">pepA</name>
</gene>
<organism evidence="8">
    <name type="scientific">uncultured marine group II/III euryarchaeote KM3_94_C01</name>
    <dbReference type="NCBI Taxonomy" id="1456545"/>
    <lineage>
        <taxon>Archaea</taxon>
        <taxon>Methanobacteriati</taxon>
        <taxon>Methanobacteriota</taxon>
        <taxon>environmental samples</taxon>
    </lineage>
</organism>
<dbReference type="Pfam" id="PF02789">
    <property type="entry name" value="Peptidase_M17_N"/>
    <property type="match status" value="1"/>
</dbReference>
<feature type="binding site" evidence="6">
    <location>
        <position position="284"/>
    </location>
    <ligand>
        <name>Mn(2+)</name>
        <dbReference type="ChEBI" id="CHEBI:29035"/>
        <label>2</label>
    </ligand>
</feature>
<feature type="binding site" evidence="6">
    <location>
        <position position="302"/>
    </location>
    <ligand>
        <name>Mn(2+)</name>
        <dbReference type="ChEBI" id="CHEBI:29035"/>
        <label>2</label>
    </ligand>
</feature>
<feature type="binding site" evidence="6">
    <location>
        <position position="361"/>
    </location>
    <ligand>
        <name>Mn(2+)</name>
        <dbReference type="ChEBI" id="CHEBI:29035"/>
        <label>1</label>
    </ligand>
</feature>
<evidence type="ECO:0000256" key="1">
    <source>
        <dbReference type="ARBA" id="ARBA00000135"/>
    </source>
</evidence>
<feature type="domain" description="Cytosol aminopeptidase" evidence="7">
    <location>
        <begin position="359"/>
        <end position="366"/>
    </location>
</feature>
<comment type="similarity">
    <text evidence="2 6">Belongs to the peptidase M17 family.</text>
</comment>
<dbReference type="GO" id="GO:0030145">
    <property type="term" value="F:manganese ion binding"/>
    <property type="evidence" value="ECO:0007669"/>
    <property type="project" value="UniProtKB-UniRule"/>
</dbReference>
<reference evidence="8" key="1">
    <citation type="journal article" date="2014" name="Genome Biol. Evol.">
        <title>Pangenome evidence for extensive interdomain horizontal transfer affecting lineage core and shell genes in uncultured planktonic thaumarchaeota and euryarchaeota.</title>
        <authorList>
            <person name="Deschamps P."/>
            <person name="Zivanovic Y."/>
            <person name="Moreira D."/>
            <person name="Rodriguez-Valera F."/>
            <person name="Lopez-Garcia P."/>
        </authorList>
    </citation>
    <scope>NUCLEOTIDE SEQUENCE</scope>
</reference>
<dbReference type="Gene3D" id="3.40.630.10">
    <property type="entry name" value="Zn peptidases"/>
    <property type="match status" value="1"/>
</dbReference>
<protein>
    <recommendedName>
        <fullName evidence="6">Probable cytosol aminopeptidase</fullName>
        <ecNumber evidence="6">3.4.11.1</ecNumber>
    </recommendedName>
    <alternativeName>
        <fullName evidence="6">Leucine aminopeptidase</fullName>
        <shortName evidence="6">LAP</shortName>
        <ecNumber evidence="6">3.4.11.10</ecNumber>
    </alternativeName>
    <alternativeName>
        <fullName evidence="6">Leucyl aminopeptidase</fullName>
    </alternativeName>
</protein>
<dbReference type="InterPro" id="IPR043472">
    <property type="entry name" value="Macro_dom-like"/>
</dbReference>
<evidence type="ECO:0000256" key="5">
    <source>
        <dbReference type="ARBA" id="ARBA00022801"/>
    </source>
</evidence>
<dbReference type="EMBL" id="KF901176">
    <property type="protein sequence ID" value="AIF20808.1"/>
    <property type="molecule type" value="Genomic_DNA"/>
</dbReference>
<keyword evidence="4 6" id="KW-0645">Protease</keyword>
<feature type="active site" evidence="6">
    <location>
        <position position="291"/>
    </location>
</feature>
<keyword evidence="6" id="KW-0479">Metal-binding</keyword>
<feature type="active site" evidence="6">
    <location>
        <position position="365"/>
    </location>
</feature>
<dbReference type="HAMAP" id="MF_00181">
    <property type="entry name" value="Cytosol_peptidase_M17"/>
    <property type="match status" value="1"/>
</dbReference>
<keyword evidence="5 6" id="KW-0378">Hydrolase</keyword>
<proteinExistence type="inferred from homology"/>
<dbReference type="Pfam" id="PF00883">
    <property type="entry name" value="Peptidase_M17"/>
    <property type="match status" value="1"/>
</dbReference>
<dbReference type="InterPro" id="IPR008283">
    <property type="entry name" value="Peptidase_M17_N"/>
</dbReference>
<comment type="function">
    <text evidence="6">Presumably involved in the processing and regular turnover of intracellular proteins. Catalyzes the removal of unsubstituted N-terminal amino acids from various peptides.</text>
</comment>
<dbReference type="GO" id="GO:0005737">
    <property type="term" value="C:cytoplasm"/>
    <property type="evidence" value="ECO:0007669"/>
    <property type="project" value="UniProtKB-SubCell"/>
</dbReference>
<dbReference type="PROSITE" id="PS00631">
    <property type="entry name" value="CYTOSOL_AP"/>
    <property type="match status" value="1"/>
</dbReference>
<evidence type="ECO:0000313" key="8">
    <source>
        <dbReference type="EMBL" id="AIF20808.1"/>
    </source>
</evidence>
<dbReference type="SUPFAM" id="SSF53187">
    <property type="entry name" value="Zn-dependent exopeptidases"/>
    <property type="match status" value="1"/>
</dbReference>